<dbReference type="RefSeq" id="WP_096574195.1">
    <property type="nucleotide sequence ID" value="NZ_CAWNJS010000001.1"/>
</dbReference>
<dbReference type="Pfam" id="PF13414">
    <property type="entry name" value="TPR_11"/>
    <property type="match status" value="2"/>
</dbReference>
<evidence type="ECO:0000313" key="5">
    <source>
        <dbReference type="Proteomes" id="UP000218785"/>
    </source>
</evidence>
<reference evidence="4 5" key="1">
    <citation type="submission" date="2017-06" db="EMBL/GenBank/DDBJ databases">
        <title>Genome sequencing of cyanobaciteial culture collection at National Institute for Environmental Studies (NIES).</title>
        <authorList>
            <person name="Hirose Y."/>
            <person name="Shimura Y."/>
            <person name="Fujisawa T."/>
            <person name="Nakamura Y."/>
            <person name="Kawachi M."/>
        </authorList>
    </citation>
    <scope>NUCLEOTIDE SEQUENCE [LARGE SCALE GENOMIC DNA]</scope>
    <source>
        <strain evidence="4 5">NIES-37</strain>
    </source>
</reference>
<sequence length="357" mass="41134">MSENPAFVRAFNRGVDFLQNGDKAGAILAFSEAISINPDNAYAYYNRGKTKAELQDYDGAIQDLSQTLHLEPKFSNAKYQIGKIYQHIDGQQLSPPGHPVQLDLRKYENGLRKLQFQEYEEAIKEFNQVLHINSNFAPAFYNRGKSFHKLKKNEEAAKDFQIAAKLFCENDQSEKLAVWNPFELGESNREEAITYLIPYLSRKSSYDGKRLAASAMRKLAMRFSNIPDLAIELLLDNLTYPAPQVRQYVLKALAVIKLPSNAIAIIEKIANNDPQEYNRTVANNILQEFRANSNKPLQKQNKDKLDNIEALEQAYLDSEEFDDFWNQESFYKEDYDTSMDYGYLSDLSNPENYLYNY</sequence>
<dbReference type="Gene3D" id="1.25.10.10">
    <property type="entry name" value="Leucine-rich Repeat Variant"/>
    <property type="match status" value="1"/>
</dbReference>
<evidence type="ECO:0000256" key="2">
    <source>
        <dbReference type="ARBA" id="ARBA00022803"/>
    </source>
</evidence>
<dbReference type="Proteomes" id="UP000218785">
    <property type="component" value="Chromosome"/>
</dbReference>
<dbReference type="PANTHER" id="PTHR44858:SF1">
    <property type="entry name" value="UDP-N-ACETYLGLUCOSAMINE--PEPTIDE N-ACETYLGLUCOSAMINYLTRANSFERASE SPINDLY-RELATED"/>
    <property type="match status" value="1"/>
</dbReference>
<gene>
    <name evidence="4" type="ORF">NIES37_10270</name>
</gene>
<dbReference type="AlphaFoldDB" id="A0A1Z4MUE2"/>
<feature type="repeat" description="TPR" evidence="3">
    <location>
        <begin position="7"/>
        <end position="40"/>
    </location>
</feature>
<dbReference type="EMBL" id="AP018248">
    <property type="protein sequence ID" value="BAY97090.1"/>
    <property type="molecule type" value="Genomic_DNA"/>
</dbReference>
<organism evidence="4 5">
    <name type="scientific">Tolypothrix tenuis PCC 7101</name>
    <dbReference type="NCBI Taxonomy" id="231146"/>
    <lineage>
        <taxon>Bacteria</taxon>
        <taxon>Bacillati</taxon>
        <taxon>Cyanobacteriota</taxon>
        <taxon>Cyanophyceae</taxon>
        <taxon>Nostocales</taxon>
        <taxon>Tolypothrichaceae</taxon>
        <taxon>Tolypothrix</taxon>
    </lineage>
</organism>
<dbReference type="InterPro" id="IPR019734">
    <property type="entry name" value="TPR_rpt"/>
</dbReference>
<proteinExistence type="predicted"/>
<dbReference type="InterPro" id="IPR011990">
    <property type="entry name" value="TPR-like_helical_dom_sf"/>
</dbReference>
<protein>
    <submittedName>
        <fullName evidence="4">Uncharacterized protein</fullName>
    </submittedName>
</protein>
<dbReference type="PROSITE" id="PS50005">
    <property type="entry name" value="TPR"/>
    <property type="match status" value="2"/>
</dbReference>
<dbReference type="KEGG" id="ttq:NIES37_10270"/>
<keyword evidence="2 3" id="KW-0802">TPR repeat</keyword>
<keyword evidence="1" id="KW-0677">Repeat</keyword>
<feature type="repeat" description="TPR" evidence="3">
    <location>
        <begin position="41"/>
        <end position="74"/>
    </location>
</feature>
<dbReference type="SMART" id="SM00028">
    <property type="entry name" value="TPR"/>
    <property type="match status" value="3"/>
</dbReference>
<dbReference type="InterPro" id="IPR011989">
    <property type="entry name" value="ARM-like"/>
</dbReference>
<evidence type="ECO:0000256" key="1">
    <source>
        <dbReference type="ARBA" id="ARBA00022737"/>
    </source>
</evidence>
<name>A0A1Z4MUE2_9CYAN</name>
<evidence type="ECO:0000313" key="4">
    <source>
        <dbReference type="EMBL" id="BAY97090.1"/>
    </source>
</evidence>
<dbReference type="SUPFAM" id="SSF48452">
    <property type="entry name" value="TPR-like"/>
    <property type="match status" value="2"/>
</dbReference>
<accession>A0A1Z4MUE2</accession>
<dbReference type="Gene3D" id="1.25.40.10">
    <property type="entry name" value="Tetratricopeptide repeat domain"/>
    <property type="match status" value="2"/>
</dbReference>
<evidence type="ECO:0000256" key="3">
    <source>
        <dbReference type="PROSITE-ProRule" id="PRU00339"/>
    </source>
</evidence>
<dbReference type="InterPro" id="IPR050498">
    <property type="entry name" value="Ycf3"/>
</dbReference>
<keyword evidence="5" id="KW-1185">Reference proteome</keyword>
<dbReference type="PANTHER" id="PTHR44858">
    <property type="entry name" value="TETRATRICOPEPTIDE REPEAT PROTEIN 6"/>
    <property type="match status" value="1"/>
</dbReference>